<feature type="domain" description="EF-hand" evidence="6">
    <location>
        <begin position="457"/>
        <end position="492"/>
    </location>
</feature>
<keyword evidence="3" id="KW-0479">Metal-binding</keyword>
<feature type="domain" description="EF-hand" evidence="6">
    <location>
        <begin position="665"/>
        <end position="700"/>
    </location>
</feature>
<evidence type="ECO:0000256" key="5">
    <source>
        <dbReference type="ARBA" id="ARBA00022837"/>
    </source>
</evidence>
<dbReference type="CDD" id="cd00051">
    <property type="entry name" value="EFh"/>
    <property type="match status" value="7"/>
</dbReference>
<dbReference type="FunFam" id="1.10.238.10:FF:000001">
    <property type="entry name" value="Calmodulin 1"/>
    <property type="match status" value="4"/>
</dbReference>
<keyword evidence="8" id="KW-1185">Reference proteome</keyword>
<keyword evidence="5" id="KW-0106">Calcium</keyword>
<feature type="domain" description="EF-hand" evidence="6">
    <location>
        <begin position="805"/>
        <end position="840"/>
    </location>
</feature>
<proteinExistence type="inferred from homology"/>
<dbReference type="GO" id="GO:0046872">
    <property type="term" value="F:metal ion binding"/>
    <property type="evidence" value="ECO:0007669"/>
    <property type="project" value="UniProtKB-KW"/>
</dbReference>
<dbReference type="InterPro" id="IPR018247">
    <property type="entry name" value="EF_Hand_1_Ca_BS"/>
</dbReference>
<dbReference type="PANTHER" id="PTHR23048:SF53">
    <property type="entry name" value="CALMODULIN"/>
    <property type="match status" value="1"/>
</dbReference>
<dbReference type="SMART" id="SM00054">
    <property type="entry name" value="EFh"/>
    <property type="match status" value="18"/>
</dbReference>
<feature type="domain" description="EF-hand" evidence="6">
    <location>
        <begin position="85"/>
        <end position="120"/>
    </location>
</feature>
<dbReference type="InterPro" id="IPR050230">
    <property type="entry name" value="CALM/Myosin/TropC-like"/>
</dbReference>
<dbReference type="Proteomes" id="UP001630127">
    <property type="component" value="Unassembled WGS sequence"/>
</dbReference>
<protein>
    <recommendedName>
        <fullName evidence="6">EF-hand domain-containing protein</fullName>
    </recommendedName>
</protein>
<dbReference type="Pfam" id="PF13499">
    <property type="entry name" value="EF-hand_7"/>
    <property type="match status" value="8"/>
</dbReference>
<dbReference type="PROSITE" id="PS00018">
    <property type="entry name" value="EF_HAND_1"/>
    <property type="match status" value="6"/>
</dbReference>
<feature type="domain" description="EF-hand" evidence="6">
    <location>
        <begin position="8"/>
        <end position="43"/>
    </location>
</feature>
<evidence type="ECO:0000256" key="4">
    <source>
        <dbReference type="ARBA" id="ARBA00022737"/>
    </source>
</evidence>
<dbReference type="FunFam" id="1.10.238.10:FF:000527">
    <property type="entry name" value="Calmodulin-3"/>
    <property type="match status" value="2"/>
</dbReference>
<evidence type="ECO:0000259" key="6">
    <source>
        <dbReference type="PROSITE" id="PS50222"/>
    </source>
</evidence>
<reference evidence="7 8" key="1">
    <citation type="submission" date="2024-11" db="EMBL/GenBank/DDBJ databases">
        <title>A near-complete genome assembly of Cinchona calisaya.</title>
        <authorList>
            <person name="Lian D.C."/>
            <person name="Zhao X.W."/>
            <person name="Wei L."/>
        </authorList>
    </citation>
    <scope>NUCLEOTIDE SEQUENCE [LARGE SCALE GENOMIC DNA]</scope>
    <source>
        <tissue evidence="7">Nenye</tissue>
    </source>
</reference>
<feature type="domain" description="EF-hand" evidence="6">
    <location>
        <begin position="703"/>
        <end position="738"/>
    </location>
</feature>
<dbReference type="PANTHER" id="PTHR23048">
    <property type="entry name" value="MYOSIN LIGHT CHAIN 1, 3"/>
    <property type="match status" value="1"/>
</dbReference>
<gene>
    <name evidence="7" type="ORF">ACH5RR_025197</name>
</gene>
<feature type="domain" description="EF-hand" evidence="6">
    <location>
        <begin position="331"/>
        <end position="366"/>
    </location>
</feature>
<dbReference type="InterPro" id="IPR002048">
    <property type="entry name" value="EF_hand_dom"/>
</dbReference>
<dbReference type="Pfam" id="PF13405">
    <property type="entry name" value="EF-hand_6"/>
    <property type="match status" value="1"/>
</dbReference>
<comment type="similarity">
    <text evidence="1">Belongs to the calmodulin family.</text>
</comment>
<evidence type="ECO:0000256" key="3">
    <source>
        <dbReference type="ARBA" id="ARBA00022723"/>
    </source>
</evidence>
<feature type="domain" description="EF-hand" evidence="6">
    <location>
        <begin position="739"/>
        <end position="770"/>
    </location>
</feature>
<dbReference type="Gene3D" id="1.10.238.10">
    <property type="entry name" value="EF-hand"/>
    <property type="match status" value="11"/>
</dbReference>
<dbReference type="InterPro" id="IPR011992">
    <property type="entry name" value="EF-hand-dom_pair"/>
</dbReference>
<dbReference type="PROSITE" id="PS50222">
    <property type="entry name" value="EF_HAND_2"/>
    <property type="match status" value="14"/>
</dbReference>
<name>A0ABD2YYY1_9GENT</name>
<feature type="domain" description="EF-hand" evidence="6">
    <location>
        <begin position="167"/>
        <end position="202"/>
    </location>
</feature>
<feature type="domain" description="EF-hand" evidence="6">
    <location>
        <begin position="778"/>
        <end position="803"/>
    </location>
</feature>
<evidence type="ECO:0000256" key="1">
    <source>
        <dbReference type="ARBA" id="ARBA00009763"/>
    </source>
</evidence>
<dbReference type="SUPFAM" id="SSF47473">
    <property type="entry name" value="EF-hand"/>
    <property type="match status" value="6"/>
</dbReference>
<dbReference type="EMBL" id="JBJUIK010000011">
    <property type="protein sequence ID" value="KAL3512480.1"/>
    <property type="molecule type" value="Genomic_DNA"/>
</dbReference>
<accession>A0ABD2YYY1</accession>
<feature type="domain" description="EF-hand" evidence="6">
    <location>
        <begin position="629"/>
        <end position="664"/>
    </location>
</feature>
<organism evidence="7 8">
    <name type="scientific">Cinchona calisaya</name>
    <dbReference type="NCBI Taxonomy" id="153742"/>
    <lineage>
        <taxon>Eukaryota</taxon>
        <taxon>Viridiplantae</taxon>
        <taxon>Streptophyta</taxon>
        <taxon>Embryophyta</taxon>
        <taxon>Tracheophyta</taxon>
        <taxon>Spermatophyta</taxon>
        <taxon>Magnoliopsida</taxon>
        <taxon>eudicotyledons</taxon>
        <taxon>Gunneridae</taxon>
        <taxon>Pentapetalae</taxon>
        <taxon>asterids</taxon>
        <taxon>lamiids</taxon>
        <taxon>Gentianales</taxon>
        <taxon>Rubiaceae</taxon>
        <taxon>Cinchonoideae</taxon>
        <taxon>Cinchoneae</taxon>
        <taxon>Cinchona</taxon>
    </lineage>
</organism>
<evidence type="ECO:0000256" key="2">
    <source>
        <dbReference type="ARBA" id="ARBA00022481"/>
    </source>
</evidence>
<sequence>MASHFTEEKIAEFKEAFNLFDKENTGRIATKHLGTVMRSMGRNPTEAELQDIMAADGDGTIDFPDFCNRFLRVSTTTMADHFTEEQIAGFKEGFNRFDKNGNGWIAARNLGNLMRSFGLKPNIAELLDAGENGTVDFPQFLKLIEQKIEKLFTSCAITETILTMLCVYEEITKEAFKVYDKDQTDFISAKELCEVMTNLGEKMTNEEVDDLLKLADADGDVVAEQPSLVVVLVNCYWISVDSRPKMRVSTTTTMAEHFTEEQIAEFKEAFKIFDKDNTGCIATKHLGTVMRSLGQNPSEAELQDMIDADGEGTINFRHFLDVMARKMDDTVPEADLKEAFKVFDKNQTGFISAAELRQAITTLGHVMTDEEVDEMIKEADVDGDGQFVAYRLPGNRLVLHPSNISSVILIYGLLFLGTGMLFFNSDTMLSKFKGGHESGYITPKELETVMRSLGQNPTEAQLREIIKDVDADGDGTINFNEFLNFAAKLENQLLQCSASMKDTDSETELKEAFNLFDKDRDGFITAPEFREVMTKLLRENLTDEEVEEMIKQADGDGDGKVNYEEFVKMTLGPNISSQLKQAKYNVNARNFDISDYVLVFLGKEERDNENLFGNFDLVSTTMAEGFTDEEIADFKQAFDIYNKEGDGRINTNKLGTVMKTLGKNPTETELEDLINLVDPDERGTIDFPAFLKLMMAKKMKDTVSEAELKEAFKVFDKDQNGLISAAELRRAMTTLGQIMTDEEVDEMIKEADVDGDGQDLGIVMKSLGQNLTEAELQDTIDADQNGTIDFTHFLKLMALKMSDTIPEDLLKEVFEVFDKDQTGCILATELPQAMKNFGEKMTDEEIDEIIKGADVDENGRMSDLLATDALGCCGGGTWLHIDDPFNAYLHVGRSVISTEREAAVALMLLHMTLDTEREY</sequence>
<evidence type="ECO:0000313" key="8">
    <source>
        <dbReference type="Proteomes" id="UP001630127"/>
    </source>
</evidence>
<dbReference type="AlphaFoldDB" id="A0ABD2YYY1"/>
<keyword evidence="2" id="KW-0488">Methylation</keyword>
<keyword evidence="4" id="KW-0677">Repeat</keyword>
<feature type="domain" description="EF-hand" evidence="6">
    <location>
        <begin position="261"/>
        <end position="296"/>
    </location>
</feature>
<feature type="domain" description="EF-hand" evidence="6">
    <location>
        <begin position="541"/>
        <end position="576"/>
    </location>
</feature>
<evidence type="ECO:0000313" key="7">
    <source>
        <dbReference type="EMBL" id="KAL3512480.1"/>
    </source>
</evidence>
<feature type="domain" description="EF-hand" evidence="6">
    <location>
        <begin position="504"/>
        <end position="539"/>
    </location>
</feature>
<comment type="caution">
    <text evidence="7">The sequence shown here is derived from an EMBL/GenBank/DDBJ whole genome shotgun (WGS) entry which is preliminary data.</text>
</comment>